<feature type="region of interest" description="Disordered" evidence="1">
    <location>
        <begin position="245"/>
        <end position="268"/>
    </location>
</feature>
<organism evidence="3 4">
    <name type="scientific">Dyella thiooxydans</name>
    <dbReference type="NCBI Taxonomy" id="445710"/>
    <lineage>
        <taxon>Bacteria</taxon>
        <taxon>Pseudomonadati</taxon>
        <taxon>Pseudomonadota</taxon>
        <taxon>Gammaproteobacteria</taxon>
        <taxon>Lysobacterales</taxon>
        <taxon>Rhodanobacteraceae</taxon>
        <taxon>Dyella</taxon>
    </lineage>
</organism>
<dbReference type="EMBL" id="CP014841">
    <property type="protein sequence ID" value="AND69934.1"/>
    <property type="molecule type" value="Genomic_DNA"/>
</dbReference>
<evidence type="ECO:0000256" key="2">
    <source>
        <dbReference type="SAM" id="SignalP"/>
    </source>
</evidence>
<dbReference type="Pfam" id="PF11101">
    <property type="entry name" value="DUF2884"/>
    <property type="match status" value="1"/>
</dbReference>
<name>A0A160N2S6_9GAMM</name>
<dbReference type="OrthoDB" id="5949813at2"/>
<evidence type="ECO:0008006" key="5">
    <source>
        <dbReference type="Google" id="ProtNLM"/>
    </source>
</evidence>
<evidence type="ECO:0000256" key="1">
    <source>
        <dbReference type="SAM" id="MobiDB-lite"/>
    </source>
</evidence>
<protein>
    <recommendedName>
        <fullName evidence="5">DUF2884 family protein</fullName>
    </recommendedName>
</protein>
<proteinExistence type="predicted"/>
<feature type="compositionally biased region" description="Basic and acidic residues" evidence="1">
    <location>
        <begin position="252"/>
        <end position="268"/>
    </location>
</feature>
<feature type="chain" id="PRO_5007818598" description="DUF2884 family protein" evidence="2">
    <location>
        <begin position="23"/>
        <end position="268"/>
    </location>
</feature>
<keyword evidence="4" id="KW-1185">Reference proteome</keyword>
<feature type="signal peptide" evidence="2">
    <location>
        <begin position="1"/>
        <end position="22"/>
    </location>
</feature>
<reference evidence="3 4" key="1">
    <citation type="submission" date="2016-02" db="EMBL/GenBank/DDBJ databases">
        <title>Complete genome sequencing and analysis of ATSB10, Dyella thiooxydans isolated from rhizosphere soil of sunflower (Helianthus annuus L.).</title>
        <authorList>
            <person name="Lee Y."/>
            <person name="Hwangbo K."/>
            <person name="Chung H."/>
            <person name="Yoo J."/>
            <person name="Kim K.Y."/>
            <person name="Sa T.M."/>
            <person name="Um Y."/>
            <person name="Madhaiyan M."/>
        </authorList>
    </citation>
    <scope>NUCLEOTIDE SEQUENCE [LARGE SCALE GENOMIC DNA]</scope>
    <source>
        <strain evidence="3 4">ATSB10</strain>
    </source>
</reference>
<gene>
    <name evidence="3" type="ORF">ATSB10_24800</name>
</gene>
<dbReference type="AlphaFoldDB" id="A0A160N2S6"/>
<keyword evidence="2" id="KW-0732">Signal</keyword>
<dbReference type="STRING" id="445710.ATSB10_24800"/>
<dbReference type="InterPro" id="IPR021307">
    <property type="entry name" value="DUF2884"/>
</dbReference>
<sequence>MRTTITTLALGAALALTAPLHAHDFHGSMGHCSFNTDYDVRISDAGIAFSRDDGEPTRVFMHDGSLRIDGKPVAVDAADAARLRSYEGSVRTLVPEVASIAREGLDIGFDALTTVATTFAEDGDARSHLIDRLNRSRTRAMAQLDAGIGSGVWTRQAMEDSFEGGIQDAVSELVGTVTAGAVKAALSGDQAKIAALEARADSLDQAIDKEVNARADRLGARAEMLCPKLRELDQLQRQFTFRLPDGSPLRLIGEDQDRGADKDKLATR</sequence>
<evidence type="ECO:0000313" key="4">
    <source>
        <dbReference type="Proteomes" id="UP000077255"/>
    </source>
</evidence>
<accession>A0A160N2S6</accession>
<dbReference type="KEGG" id="dtx:ATSB10_24800"/>
<dbReference type="RefSeq" id="WP_063673049.1">
    <property type="nucleotide sequence ID" value="NZ_CP014841.1"/>
</dbReference>
<dbReference type="PATRIC" id="fig|445710.3.peg.2475"/>
<evidence type="ECO:0000313" key="3">
    <source>
        <dbReference type="EMBL" id="AND69934.1"/>
    </source>
</evidence>
<dbReference type="Proteomes" id="UP000077255">
    <property type="component" value="Chromosome"/>
</dbReference>